<dbReference type="InterPro" id="IPR008278">
    <property type="entry name" value="4-PPantetheinyl_Trfase_dom"/>
</dbReference>
<dbReference type="GO" id="GO:0000287">
    <property type="term" value="F:magnesium ion binding"/>
    <property type="evidence" value="ECO:0007669"/>
    <property type="project" value="InterPro"/>
</dbReference>
<organism evidence="3 4">
    <name type="scientific">Curtobacterium pusillum</name>
    <dbReference type="NCBI Taxonomy" id="69373"/>
    <lineage>
        <taxon>Bacteria</taxon>
        <taxon>Bacillati</taxon>
        <taxon>Actinomycetota</taxon>
        <taxon>Actinomycetes</taxon>
        <taxon>Micrococcales</taxon>
        <taxon>Microbacteriaceae</taxon>
        <taxon>Curtobacterium</taxon>
    </lineage>
</organism>
<dbReference type="InterPro" id="IPR037143">
    <property type="entry name" value="4-PPantetheinyl_Trfase_dom_sf"/>
</dbReference>
<protein>
    <submittedName>
        <fullName evidence="3">4'-phosphopantetheinyl transferase</fullName>
        <ecNumber evidence="3">2.7.8.-</ecNumber>
    </submittedName>
</protein>
<dbReference type="Gene3D" id="3.90.470.20">
    <property type="entry name" value="4'-phosphopantetheinyl transferase domain"/>
    <property type="match status" value="1"/>
</dbReference>
<feature type="domain" description="4'-phosphopantetheinyl transferase" evidence="2">
    <location>
        <begin position="88"/>
        <end position="153"/>
    </location>
</feature>
<evidence type="ECO:0000256" key="1">
    <source>
        <dbReference type="ARBA" id="ARBA00022679"/>
    </source>
</evidence>
<dbReference type="Pfam" id="PF01648">
    <property type="entry name" value="ACPS"/>
    <property type="match status" value="1"/>
</dbReference>
<evidence type="ECO:0000259" key="2">
    <source>
        <dbReference type="Pfam" id="PF01648"/>
    </source>
</evidence>
<dbReference type="RefSeq" id="WP_182515890.1">
    <property type="nucleotide sequence ID" value="NZ_JACGXP010000002.1"/>
</dbReference>
<proteinExistence type="predicted"/>
<dbReference type="GO" id="GO:0008897">
    <property type="term" value="F:holo-[acyl-carrier-protein] synthase activity"/>
    <property type="evidence" value="ECO:0007669"/>
    <property type="project" value="InterPro"/>
</dbReference>
<dbReference type="AlphaFoldDB" id="A0AAW3T6B8"/>
<dbReference type="Proteomes" id="UP000590225">
    <property type="component" value="Unassembled WGS sequence"/>
</dbReference>
<name>A0AAW3T6B8_9MICO</name>
<reference evidence="3 4" key="1">
    <citation type="submission" date="2020-07" db="EMBL/GenBank/DDBJ databases">
        <title>Above-ground endophytic microbial communities from plants in different locations in the United States.</title>
        <authorList>
            <person name="Frank C."/>
        </authorList>
    </citation>
    <scope>NUCLEOTIDE SEQUENCE [LARGE SCALE GENOMIC DNA]</scope>
    <source>
        <strain evidence="3 4">WPL5_2</strain>
    </source>
</reference>
<dbReference type="EC" id="2.7.8.-" evidence="3"/>
<keyword evidence="1 3" id="KW-0808">Transferase</keyword>
<sequence length="202" mass="20284">MSLPRLPSVVLTLAPSGADRATDREALLAAVASATGVGTPAVRAGRVCPHCGATDHGRPWAEADGSAVGVSLSRTTDVVALAVGPGNLGVDVERVSRVSAAPLDAFTAGERARAAGDARALAACWAVKEAVLKRDGRGLRVDPLSVDVDLDRGVAVFEGDEQPVTVLFPAADLVVAVAAGGVPVDVGPCPSGRARPEPQTSG</sequence>
<dbReference type="EMBL" id="JACGXP010000002">
    <property type="protein sequence ID" value="MBA8990556.1"/>
    <property type="molecule type" value="Genomic_DNA"/>
</dbReference>
<evidence type="ECO:0000313" key="3">
    <source>
        <dbReference type="EMBL" id="MBA8990556.1"/>
    </source>
</evidence>
<comment type="caution">
    <text evidence="3">The sequence shown here is derived from an EMBL/GenBank/DDBJ whole genome shotgun (WGS) entry which is preliminary data.</text>
</comment>
<evidence type="ECO:0000313" key="4">
    <source>
        <dbReference type="Proteomes" id="UP000590225"/>
    </source>
</evidence>
<accession>A0AAW3T6B8</accession>
<gene>
    <name evidence="3" type="ORF">FHW23_001802</name>
</gene>
<dbReference type="SUPFAM" id="SSF56214">
    <property type="entry name" value="4'-phosphopantetheinyl transferase"/>
    <property type="match status" value="1"/>
</dbReference>